<evidence type="ECO:0000256" key="2">
    <source>
        <dbReference type="ARBA" id="ARBA00022448"/>
    </source>
</evidence>
<evidence type="ECO:0000313" key="14">
    <source>
        <dbReference type="EMBL" id="ABN68441.2"/>
    </source>
</evidence>
<dbReference type="OMA" id="YGAYEVT"/>
<dbReference type="PANTHER" id="PTHR23058:SF0">
    <property type="entry name" value="PEROXISOMAL MEMBRANE PROTEIN PEX14"/>
    <property type="match status" value="1"/>
</dbReference>
<dbReference type="PANTHER" id="PTHR23058">
    <property type="entry name" value="PEROXISOMAL MEMBRANE PROTEIN PEX14"/>
    <property type="match status" value="1"/>
</dbReference>
<dbReference type="Proteomes" id="UP000002258">
    <property type="component" value="Chromosome 8"/>
</dbReference>
<comment type="function">
    <text evidence="10">Component of the PEX13-PEX14 docking complex, a translocon channel that specifically mediates the import of peroxisomal cargo proteins bound to PEX5 receptor. The PEX13-PEX14 docking complex forms a large import pore which can be opened to a diameter of about 9 nm. Mechanistically, PEX5 receptor along with cargo proteins associates with the PEX14 subunit of the PEX13-PEX14 docking complex in the cytosol, leading to the insertion of the receptor into the organelle membrane with the concomitant translocation of the cargo into the peroxisome matrix.</text>
</comment>
<evidence type="ECO:0000256" key="12">
    <source>
        <dbReference type="SAM" id="MobiDB-lite"/>
    </source>
</evidence>
<comment type="similarity">
    <text evidence="1 10">Belongs to the peroxin-14 family.</text>
</comment>
<keyword evidence="2 10" id="KW-0813">Transport</keyword>
<evidence type="ECO:0000256" key="8">
    <source>
        <dbReference type="ARBA" id="ARBA00029691"/>
    </source>
</evidence>
<protein>
    <recommendedName>
        <fullName evidence="7 10">Peroxisomal membrane protein PEX14</fullName>
    </recommendedName>
    <alternativeName>
        <fullName evidence="8 10">Peroxin-14</fullName>
    </alternativeName>
</protein>
<feature type="coiled-coil region" evidence="11">
    <location>
        <begin position="191"/>
        <end position="233"/>
    </location>
</feature>
<sequence length="407" mass="44040">MNEDHIKSAVAFLRDPNVSGSPLTKKVEFLEAKGLTQEEIEESLRRISEGSTNNSVAPTYDNNSNVNSSNASLPPIDYYNVAPPVPERSWKDYFIMATATAGVSYGLYQVVTRYLIPSIIPPSQASIEKDKETIEEEFIKIDKILEQLSADQEQIKTDNEAKLKEIDVVIDNVNDFLSRYNKDKLKFDDDLRLMKLEIDNLSNSIEKNMNQTKSSVKDELTEINEELQSLKNLITARSNSGASANGGADRKIAPVSAIPSASEILKRAKAKAMESDSSASSSSSAQTAAPEPEPVTVAESKQESPKFDSSNTVGAVTVDGVTAAGIPAWQMSHREQELGASSSDTPSWQTPSAGAALEDNSEELKKKIASVGVPSWQLNAGSSAPSALENQPKESSAGIPSWQVNAQ</sequence>
<dbReference type="InterPro" id="IPR025655">
    <property type="entry name" value="PEX14"/>
</dbReference>
<dbReference type="KEGG" id="pic:PICST_85722"/>
<evidence type="ECO:0000256" key="3">
    <source>
        <dbReference type="ARBA" id="ARBA00022927"/>
    </source>
</evidence>
<keyword evidence="15" id="KW-1185">Reference proteome</keyword>
<evidence type="ECO:0000256" key="9">
    <source>
        <dbReference type="ARBA" id="ARBA00046271"/>
    </source>
</evidence>
<dbReference type="HOGENOM" id="CLU_045718_0_1_1"/>
<keyword evidence="4" id="KW-0811">Translocation</keyword>
<dbReference type="eggNOG" id="KOG2629">
    <property type="taxonomic scope" value="Eukaryota"/>
</dbReference>
<gene>
    <name evidence="14" type="primary">PEX14</name>
    <name evidence="14" type="ORF">PICST_85722</name>
</gene>
<keyword evidence="5 10" id="KW-0472">Membrane</keyword>
<reference evidence="14 15" key="1">
    <citation type="journal article" date="2007" name="Nat. Biotechnol.">
        <title>Genome sequence of the lignocellulose-bioconverting and xylose-fermenting yeast Pichia stipitis.</title>
        <authorList>
            <person name="Jeffries T.W."/>
            <person name="Grigoriev I.V."/>
            <person name="Grimwood J."/>
            <person name="Laplaza J.M."/>
            <person name="Aerts A."/>
            <person name="Salamov A."/>
            <person name="Schmutz J."/>
            <person name="Lindquist E."/>
            <person name="Dehal P."/>
            <person name="Shapiro H."/>
            <person name="Jin Y.S."/>
            <person name="Passoth V."/>
            <person name="Richardson P.M."/>
        </authorList>
    </citation>
    <scope>NUCLEOTIDE SEQUENCE [LARGE SCALE GENOMIC DNA]</scope>
    <source>
        <strain evidence="15">ATCC 58785 / CBS 6054 / NBRC 10063 / NRRL Y-11545</strain>
    </source>
</reference>
<evidence type="ECO:0000259" key="13">
    <source>
        <dbReference type="Pfam" id="PF04695"/>
    </source>
</evidence>
<evidence type="ECO:0000256" key="10">
    <source>
        <dbReference type="RuleBase" id="RU367032"/>
    </source>
</evidence>
<evidence type="ECO:0000256" key="11">
    <source>
        <dbReference type="SAM" id="Coils"/>
    </source>
</evidence>
<dbReference type="GO" id="GO:0005102">
    <property type="term" value="F:signaling receptor binding"/>
    <property type="evidence" value="ECO:0007669"/>
    <property type="project" value="TreeGrafter"/>
</dbReference>
<evidence type="ECO:0000256" key="5">
    <source>
        <dbReference type="ARBA" id="ARBA00023136"/>
    </source>
</evidence>
<feature type="compositionally biased region" description="Polar residues" evidence="12">
    <location>
        <begin position="376"/>
        <end position="389"/>
    </location>
</feature>
<proteinExistence type="inferred from homology"/>
<dbReference type="OrthoDB" id="5549158at2759"/>
<organism evidence="14 15">
    <name type="scientific">Scheffersomyces stipitis (strain ATCC 58785 / CBS 6054 / NBRC 10063 / NRRL Y-11545)</name>
    <name type="common">Yeast</name>
    <name type="synonym">Pichia stipitis</name>
    <dbReference type="NCBI Taxonomy" id="322104"/>
    <lineage>
        <taxon>Eukaryota</taxon>
        <taxon>Fungi</taxon>
        <taxon>Dikarya</taxon>
        <taxon>Ascomycota</taxon>
        <taxon>Saccharomycotina</taxon>
        <taxon>Pichiomycetes</taxon>
        <taxon>Debaryomycetaceae</taxon>
        <taxon>Scheffersomyces</taxon>
    </lineage>
</organism>
<evidence type="ECO:0000256" key="6">
    <source>
        <dbReference type="ARBA" id="ARBA00023140"/>
    </source>
</evidence>
<dbReference type="GO" id="GO:0005778">
    <property type="term" value="C:peroxisomal membrane"/>
    <property type="evidence" value="ECO:0007669"/>
    <property type="project" value="UniProtKB-SubCell"/>
</dbReference>
<accession>A3M020</accession>
<dbReference type="RefSeq" id="XP_001386470.2">
    <property type="nucleotide sequence ID" value="XM_001386433.1"/>
</dbReference>
<feature type="region of interest" description="Disordered" evidence="12">
    <location>
        <begin position="46"/>
        <end position="68"/>
    </location>
</feature>
<evidence type="ECO:0000313" key="15">
    <source>
        <dbReference type="Proteomes" id="UP000002258"/>
    </source>
</evidence>
<feature type="compositionally biased region" description="Polar residues" evidence="12">
    <location>
        <begin position="339"/>
        <end position="352"/>
    </location>
</feature>
<evidence type="ECO:0000256" key="7">
    <source>
        <dbReference type="ARBA" id="ARBA00029502"/>
    </source>
</evidence>
<dbReference type="EMBL" id="CP000502">
    <property type="protein sequence ID" value="ABN68441.2"/>
    <property type="molecule type" value="Genomic_DNA"/>
</dbReference>
<dbReference type="InterPro" id="IPR036388">
    <property type="entry name" value="WH-like_DNA-bd_sf"/>
</dbReference>
<dbReference type="AlphaFoldDB" id="A3M020"/>
<feature type="region of interest" description="Disordered" evidence="12">
    <location>
        <begin position="327"/>
        <end position="358"/>
    </location>
</feature>
<feature type="region of interest" description="Disordered" evidence="12">
    <location>
        <begin position="268"/>
        <end position="314"/>
    </location>
</feature>
<feature type="compositionally biased region" description="Low complexity" evidence="12">
    <location>
        <begin position="275"/>
        <end position="289"/>
    </location>
</feature>
<dbReference type="InParanoid" id="A3M020"/>
<dbReference type="GO" id="GO:1990429">
    <property type="term" value="C:peroxisomal importomer complex"/>
    <property type="evidence" value="ECO:0007669"/>
    <property type="project" value="TreeGrafter"/>
</dbReference>
<dbReference type="Gene3D" id="1.10.10.10">
    <property type="entry name" value="Winged helix-like DNA-binding domain superfamily/Winged helix DNA-binding domain"/>
    <property type="match status" value="1"/>
</dbReference>
<comment type="subcellular location">
    <subcellularLocation>
        <location evidence="9 10">Peroxisome membrane</location>
    </subcellularLocation>
</comment>
<feature type="compositionally biased region" description="Polar residues" evidence="12">
    <location>
        <begin position="50"/>
        <end position="61"/>
    </location>
</feature>
<dbReference type="STRING" id="322104.A3M020"/>
<evidence type="ECO:0000256" key="4">
    <source>
        <dbReference type="ARBA" id="ARBA00023010"/>
    </source>
</evidence>
<dbReference type="FunCoup" id="A3M020">
    <property type="interactions" value="74"/>
</dbReference>
<keyword evidence="3 10" id="KW-0653">Protein transport</keyword>
<feature type="region of interest" description="Disordered" evidence="12">
    <location>
        <begin position="376"/>
        <end position="407"/>
    </location>
</feature>
<keyword evidence="11" id="KW-0175">Coiled coil</keyword>
<evidence type="ECO:0000256" key="1">
    <source>
        <dbReference type="ARBA" id="ARBA00005443"/>
    </source>
</evidence>
<name>A3M020_PICST</name>
<dbReference type="GO" id="GO:0016560">
    <property type="term" value="P:protein import into peroxisome matrix, docking"/>
    <property type="evidence" value="ECO:0007669"/>
    <property type="project" value="UniProtKB-UniRule"/>
</dbReference>
<feature type="domain" description="Peroxisome membrane anchor protein Pex14p N-terminal" evidence="13">
    <location>
        <begin position="2"/>
        <end position="46"/>
    </location>
</feature>
<dbReference type="InterPro" id="IPR006785">
    <property type="entry name" value="Pex14_N"/>
</dbReference>
<dbReference type="GeneID" id="4840873"/>
<dbReference type="Pfam" id="PF04695">
    <property type="entry name" value="Pex14_N"/>
    <property type="match status" value="1"/>
</dbReference>
<keyword evidence="6 10" id="KW-0576">Peroxisome</keyword>